<accession>A0A8J2JAX4</accession>
<feature type="region of interest" description="Disordered" evidence="1">
    <location>
        <begin position="161"/>
        <end position="180"/>
    </location>
</feature>
<keyword evidence="3" id="KW-1185">Reference proteome</keyword>
<dbReference type="EMBL" id="CAJVCH010031708">
    <property type="protein sequence ID" value="CAG7710088.1"/>
    <property type="molecule type" value="Genomic_DNA"/>
</dbReference>
<organism evidence="2 3">
    <name type="scientific">Allacma fusca</name>
    <dbReference type="NCBI Taxonomy" id="39272"/>
    <lineage>
        <taxon>Eukaryota</taxon>
        <taxon>Metazoa</taxon>
        <taxon>Ecdysozoa</taxon>
        <taxon>Arthropoda</taxon>
        <taxon>Hexapoda</taxon>
        <taxon>Collembola</taxon>
        <taxon>Symphypleona</taxon>
        <taxon>Sminthuridae</taxon>
        <taxon>Allacma</taxon>
    </lineage>
</organism>
<protein>
    <submittedName>
        <fullName evidence="2">Uncharacterized protein</fullName>
    </submittedName>
</protein>
<dbReference type="AlphaFoldDB" id="A0A8J2JAX4"/>
<gene>
    <name evidence="2" type="ORF">AFUS01_LOCUS4996</name>
</gene>
<comment type="caution">
    <text evidence="2">The sequence shown here is derived from an EMBL/GenBank/DDBJ whole genome shotgun (WGS) entry which is preliminary data.</text>
</comment>
<feature type="compositionally biased region" description="Basic residues" evidence="1">
    <location>
        <begin position="100"/>
        <end position="127"/>
    </location>
</feature>
<proteinExistence type="predicted"/>
<dbReference type="Proteomes" id="UP000708208">
    <property type="component" value="Unassembled WGS sequence"/>
</dbReference>
<feature type="region of interest" description="Disordered" evidence="1">
    <location>
        <begin position="72"/>
        <end position="150"/>
    </location>
</feature>
<evidence type="ECO:0000313" key="3">
    <source>
        <dbReference type="Proteomes" id="UP000708208"/>
    </source>
</evidence>
<evidence type="ECO:0000256" key="1">
    <source>
        <dbReference type="SAM" id="MobiDB-lite"/>
    </source>
</evidence>
<feature type="compositionally biased region" description="Basic and acidic residues" evidence="1">
    <location>
        <begin position="85"/>
        <end position="94"/>
    </location>
</feature>
<evidence type="ECO:0000313" key="2">
    <source>
        <dbReference type="EMBL" id="CAG7710088.1"/>
    </source>
</evidence>
<feature type="compositionally biased region" description="Polar residues" evidence="1">
    <location>
        <begin position="137"/>
        <end position="150"/>
    </location>
</feature>
<name>A0A8J2JAX4_9HEXA</name>
<sequence>MLIRLSRKTVNPSYFTDRVKWKRVCLARQIGRGAENFQRKGKKIWRQEPTFLADPIDLFRMLSLEVTDDDKDSQRDEFLEEENEKGEKLLREDATGGSGHAHRMKSPKKHKKDKTSKSHGRTKCSTKRRQESGGRKTFSSSSAPTTSNRVCLQVKDLLIPRRQEKNEDPSKVVKIVEDGR</sequence>
<reference evidence="2" key="1">
    <citation type="submission" date="2021-06" db="EMBL/GenBank/DDBJ databases">
        <authorList>
            <person name="Hodson N. C."/>
            <person name="Mongue J. A."/>
            <person name="Jaron S. K."/>
        </authorList>
    </citation>
    <scope>NUCLEOTIDE SEQUENCE</scope>
</reference>